<evidence type="ECO:0000256" key="1">
    <source>
        <dbReference type="SAM" id="MobiDB-lite"/>
    </source>
</evidence>
<name>A0A251TMK1_HELAN</name>
<gene>
    <name evidence="2" type="ORF">HannXRQ_Chr10g0304771</name>
</gene>
<dbReference type="InParanoid" id="A0A251TMK1"/>
<feature type="compositionally biased region" description="Polar residues" evidence="1">
    <location>
        <begin position="43"/>
        <end position="58"/>
    </location>
</feature>
<feature type="compositionally biased region" description="Basic and acidic residues" evidence="1">
    <location>
        <begin position="1"/>
        <end position="35"/>
    </location>
</feature>
<dbReference type="Proteomes" id="UP000215914">
    <property type="component" value="Chromosome 10"/>
</dbReference>
<dbReference type="AlphaFoldDB" id="A0A251TMK1"/>
<evidence type="ECO:0000313" key="2">
    <source>
        <dbReference type="EMBL" id="OTG11983.1"/>
    </source>
</evidence>
<protein>
    <submittedName>
        <fullName evidence="2">Uncharacterized protein</fullName>
    </submittedName>
</protein>
<feature type="region of interest" description="Disordered" evidence="1">
    <location>
        <begin position="1"/>
        <end position="58"/>
    </location>
</feature>
<proteinExistence type="predicted"/>
<organism evidence="2 3">
    <name type="scientific">Helianthus annuus</name>
    <name type="common">Common sunflower</name>
    <dbReference type="NCBI Taxonomy" id="4232"/>
    <lineage>
        <taxon>Eukaryota</taxon>
        <taxon>Viridiplantae</taxon>
        <taxon>Streptophyta</taxon>
        <taxon>Embryophyta</taxon>
        <taxon>Tracheophyta</taxon>
        <taxon>Spermatophyta</taxon>
        <taxon>Magnoliopsida</taxon>
        <taxon>eudicotyledons</taxon>
        <taxon>Gunneridae</taxon>
        <taxon>Pentapetalae</taxon>
        <taxon>asterids</taxon>
        <taxon>campanulids</taxon>
        <taxon>Asterales</taxon>
        <taxon>Asteraceae</taxon>
        <taxon>Asteroideae</taxon>
        <taxon>Heliantheae alliance</taxon>
        <taxon>Heliantheae</taxon>
        <taxon>Helianthus</taxon>
    </lineage>
</organism>
<reference evidence="3" key="1">
    <citation type="journal article" date="2017" name="Nature">
        <title>The sunflower genome provides insights into oil metabolism, flowering and Asterid evolution.</title>
        <authorList>
            <person name="Badouin H."/>
            <person name="Gouzy J."/>
            <person name="Grassa C.J."/>
            <person name="Murat F."/>
            <person name="Staton S.E."/>
            <person name="Cottret L."/>
            <person name="Lelandais-Briere C."/>
            <person name="Owens G.L."/>
            <person name="Carrere S."/>
            <person name="Mayjonade B."/>
            <person name="Legrand L."/>
            <person name="Gill N."/>
            <person name="Kane N.C."/>
            <person name="Bowers J.E."/>
            <person name="Hubner S."/>
            <person name="Bellec A."/>
            <person name="Berard A."/>
            <person name="Berges H."/>
            <person name="Blanchet N."/>
            <person name="Boniface M.C."/>
            <person name="Brunel D."/>
            <person name="Catrice O."/>
            <person name="Chaidir N."/>
            <person name="Claudel C."/>
            <person name="Donnadieu C."/>
            <person name="Faraut T."/>
            <person name="Fievet G."/>
            <person name="Helmstetter N."/>
            <person name="King M."/>
            <person name="Knapp S.J."/>
            <person name="Lai Z."/>
            <person name="Le Paslier M.C."/>
            <person name="Lippi Y."/>
            <person name="Lorenzon L."/>
            <person name="Mandel J.R."/>
            <person name="Marage G."/>
            <person name="Marchand G."/>
            <person name="Marquand E."/>
            <person name="Bret-Mestries E."/>
            <person name="Morien E."/>
            <person name="Nambeesan S."/>
            <person name="Nguyen T."/>
            <person name="Pegot-Espagnet P."/>
            <person name="Pouilly N."/>
            <person name="Raftis F."/>
            <person name="Sallet E."/>
            <person name="Schiex T."/>
            <person name="Thomas J."/>
            <person name="Vandecasteele C."/>
            <person name="Vares D."/>
            <person name="Vear F."/>
            <person name="Vautrin S."/>
            <person name="Crespi M."/>
            <person name="Mangin B."/>
            <person name="Burke J.M."/>
            <person name="Salse J."/>
            <person name="Munos S."/>
            <person name="Vincourt P."/>
            <person name="Rieseberg L.H."/>
            <person name="Langlade N.B."/>
        </authorList>
    </citation>
    <scope>NUCLEOTIDE SEQUENCE [LARGE SCALE GENOMIC DNA]</scope>
    <source>
        <strain evidence="3">cv. SF193</strain>
    </source>
</reference>
<dbReference type="EMBL" id="CM007899">
    <property type="protein sequence ID" value="OTG11983.1"/>
    <property type="molecule type" value="Genomic_DNA"/>
</dbReference>
<evidence type="ECO:0000313" key="3">
    <source>
        <dbReference type="Proteomes" id="UP000215914"/>
    </source>
</evidence>
<sequence length="172" mass="19239">MEVETRFSEMDPEPNRNSDNEEKKDPKNTEAMKEKAKGKRPMTRSSSKQIKMDSETASNLELITQKARGIVIDEAKVVKSKGNVSAAKSSYYLRSGRKGMDIDGKTPKAKAAAGKKRKGGGVKRLQSPETDTEEACKRIKRKRDRDDDTDDMDATPARMTRSSSKLRRVNSL</sequence>
<keyword evidence="3" id="KW-1185">Reference proteome</keyword>
<feature type="region of interest" description="Disordered" evidence="1">
    <location>
        <begin position="96"/>
        <end position="172"/>
    </location>
</feature>
<accession>A0A251TMK1</accession>